<organism evidence="1 2">
    <name type="scientific">Eruca vesicaria subsp. sativa</name>
    <name type="common">Garden rocket</name>
    <name type="synonym">Eruca sativa</name>
    <dbReference type="NCBI Taxonomy" id="29727"/>
    <lineage>
        <taxon>Eukaryota</taxon>
        <taxon>Viridiplantae</taxon>
        <taxon>Streptophyta</taxon>
        <taxon>Embryophyta</taxon>
        <taxon>Tracheophyta</taxon>
        <taxon>Spermatophyta</taxon>
        <taxon>Magnoliopsida</taxon>
        <taxon>eudicotyledons</taxon>
        <taxon>Gunneridae</taxon>
        <taxon>Pentapetalae</taxon>
        <taxon>rosids</taxon>
        <taxon>malvids</taxon>
        <taxon>Brassicales</taxon>
        <taxon>Brassicaceae</taxon>
        <taxon>Brassiceae</taxon>
        <taxon>Eruca</taxon>
    </lineage>
</organism>
<dbReference type="AlphaFoldDB" id="A0ABC8JVX1"/>
<accession>A0ABC8JVX1</accession>
<sequence length="100" mass="11562">MSSEWEAQLKLSSFQKEVHQEDWQQLLQQYNTWCLMVVLQVWTNGLWPYASSLDVIGFFDSTFSDAGMLLHALFGFDRVESTSSKQSQFLSINSFESKPV</sequence>
<proteinExistence type="predicted"/>
<name>A0ABC8JVX1_ERUVS</name>
<dbReference type="EMBL" id="CAKOAT010152265">
    <property type="protein sequence ID" value="CAH8343936.1"/>
    <property type="molecule type" value="Genomic_DNA"/>
</dbReference>
<comment type="caution">
    <text evidence="1">The sequence shown here is derived from an EMBL/GenBank/DDBJ whole genome shotgun (WGS) entry which is preliminary data.</text>
</comment>
<gene>
    <name evidence="1" type="ORF">ERUC_LOCUS16222</name>
</gene>
<keyword evidence="2" id="KW-1185">Reference proteome</keyword>
<evidence type="ECO:0000313" key="1">
    <source>
        <dbReference type="EMBL" id="CAH8343936.1"/>
    </source>
</evidence>
<dbReference type="Proteomes" id="UP001642260">
    <property type="component" value="Unassembled WGS sequence"/>
</dbReference>
<protein>
    <submittedName>
        <fullName evidence="1">Uncharacterized protein</fullName>
    </submittedName>
</protein>
<reference evidence="1 2" key="1">
    <citation type="submission" date="2022-03" db="EMBL/GenBank/DDBJ databases">
        <authorList>
            <person name="Macdonald S."/>
            <person name="Ahmed S."/>
            <person name="Newling K."/>
        </authorList>
    </citation>
    <scope>NUCLEOTIDE SEQUENCE [LARGE SCALE GENOMIC DNA]</scope>
</reference>
<evidence type="ECO:0000313" key="2">
    <source>
        <dbReference type="Proteomes" id="UP001642260"/>
    </source>
</evidence>